<sequence length="751" mass="84814">MKSIFLFLTLLVLSVSASAQQNNVQKDSTKVEQLDEVLLSATRAKDKTPVAFSTITKEELESINLGQDLPILLDQLPSVVTTSDAGAGVGYTGIRVRGSDATRVNVTINGIPYNDAESQGTFWVNMPDFVSSVEDIQLQRGVGTSTNGSGAFGASLNLKTLNPSSVGYATTTNAFGSFGTRKHNISIGSGVNNNFYAEARLSNIQSDGYIDRARADLNSYYAEAGYLDNKTSIKAIVFGGKEETYQSWYGTPEAVVNNDRAGIQAFIDRNYPSDAEAENLLNSGRTYNYYTYDNEVDNYQQTHYQLHASHQFNSNFSANLSGNFTRGKGYFEQYKDDEELGDYFPNSPNASEEGDVIRRRWLDNNFTAIVYSLNYKKNDLNLYLGGGYNTYKGDHFGEIIWDSFESSIPIRSNYYFSYGDKQDFNTYVKAEYNINANLFALLDLQYRTVNYESVGTSSDLVNINVKETYNFFNPKFGLTYRINNYNSIYGSYAVGNREPNRDDLTKNPIQPKSEQLHDFEFGYKLRAPKYYFTANLYYMNYKDQLVLTGDLDDVGDPIRQNVADSYRAGIELQAGYSFSDKFRLDANATFSQNKIKSFDYVVYDTQYDPNTFDTVSYEPVVTTFEDTDISFSPNVIFGSTLTYSPIKNGSIALLSKYVGQQFLDNTSSDSKSMDAYFVNNLNLSYKIKPQWIKEIALNLLVNNIFNNEYVSNGYTYSYFYRPENSNDAAITENFYYPQATTNFLMGMTLKF</sequence>
<feature type="chain" id="PRO_5016327218" evidence="14">
    <location>
        <begin position="20"/>
        <end position="751"/>
    </location>
</feature>
<proteinExistence type="inferred from homology"/>
<evidence type="ECO:0000313" key="17">
    <source>
        <dbReference type="EMBL" id="RAJ14962.1"/>
    </source>
</evidence>
<dbReference type="Gene3D" id="2.170.130.10">
    <property type="entry name" value="TonB-dependent receptor, plug domain"/>
    <property type="match status" value="1"/>
</dbReference>
<keyword evidence="18" id="KW-1185">Reference proteome</keyword>
<evidence type="ECO:0000256" key="7">
    <source>
        <dbReference type="ARBA" id="ARBA00023004"/>
    </source>
</evidence>
<dbReference type="GO" id="GO:0009279">
    <property type="term" value="C:cell outer membrane"/>
    <property type="evidence" value="ECO:0007669"/>
    <property type="project" value="UniProtKB-SubCell"/>
</dbReference>
<comment type="caution">
    <text evidence="17">The sequence shown here is derived from an EMBL/GenBank/DDBJ whole genome shotgun (WGS) entry which is preliminary data.</text>
</comment>
<keyword evidence="3 12" id="KW-1134">Transmembrane beta strand</keyword>
<keyword evidence="7" id="KW-0408">Iron</keyword>
<organism evidence="17 18">
    <name type="scientific">Olleya aquimaris</name>
    <dbReference type="NCBI Taxonomy" id="639310"/>
    <lineage>
        <taxon>Bacteria</taxon>
        <taxon>Pseudomonadati</taxon>
        <taxon>Bacteroidota</taxon>
        <taxon>Flavobacteriia</taxon>
        <taxon>Flavobacteriales</taxon>
        <taxon>Flavobacteriaceae</taxon>
    </lineage>
</organism>
<dbReference type="EMBL" id="QLLO01000004">
    <property type="protein sequence ID" value="RAJ14962.1"/>
    <property type="molecule type" value="Genomic_DNA"/>
</dbReference>
<evidence type="ECO:0000259" key="16">
    <source>
        <dbReference type="Pfam" id="PF07715"/>
    </source>
</evidence>
<gene>
    <name evidence="17" type="ORF">LY08_01310</name>
</gene>
<reference evidence="17 18" key="1">
    <citation type="submission" date="2018-06" db="EMBL/GenBank/DDBJ databases">
        <title>Genomic Encyclopedia of Archaeal and Bacterial Type Strains, Phase II (KMG-II): from individual species to whole genera.</title>
        <authorList>
            <person name="Goeker M."/>
        </authorList>
    </citation>
    <scope>NUCLEOTIDE SEQUENCE [LARGE SCALE GENOMIC DNA]</scope>
    <source>
        <strain evidence="17 18">DSM 24464</strain>
    </source>
</reference>
<keyword evidence="2 12" id="KW-0813">Transport</keyword>
<keyword evidence="9 13" id="KW-0798">TonB box</keyword>
<evidence type="ECO:0000256" key="14">
    <source>
        <dbReference type="SAM" id="SignalP"/>
    </source>
</evidence>
<accession>A0A327RG97</accession>
<evidence type="ECO:0000256" key="3">
    <source>
        <dbReference type="ARBA" id="ARBA00022452"/>
    </source>
</evidence>
<dbReference type="AlphaFoldDB" id="A0A327RG97"/>
<evidence type="ECO:0000256" key="1">
    <source>
        <dbReference type="ARBA" id="ARBA00004571"/>
    </source>
</evidence>
<dbReference type="InterPro" id="IPR036942">
    <property type="entry name" value="Beta-barrel_TonB_sf"/>
</dbReference>
<dbReference type="RefSeq" id="WP_111659641.1">
    <property type="nucleotide sequence ID" value="NZ_QLLO01000004.1"/>
</dbReference>
<comment type="similarity">
    <text evidence="12 13">Belongs to the TonB-dependent receptor family.</text>
</comment>
<keyword evidence="5 12" id="KW-0812">Transmembrane</keyword>
<evidence type="ECO:0000256" key="10">
    <source>
        <dbReference type="ARBA" id="ARBA00023136"/>
    </source>
</evidence>
<dbReference type="Pfam" id="PF00593">
    <property type="entry name" value="TonB_dep_Rec_b-barrel"/>
    <property type="match status" value="1"/>
</dbReference>
<dbReference type="PANTHER" id="PTHR32552">
    <property type="entry name" value="FERRICHROME IRON RECEPTOR-RELATED"/>
    <property type="match status" value="1"/>
</dbReference>
<evidence type="ECO:0000256" key="12">
    <source>
        <dbReference type="PROSITE-ProRule" id="PRU01360"/>
    </source>
</evidence>
<evidence type="ECO:0000256" key="13">
    <source>
        <dbReference type="RuleBase" id="RU003357"/>
    </source>
</evidence>
<comment type="subcellular location">
    <subcellularLocation>
        <location evidence="1 12">Cell outer membrane</location>
        <topology evidence="1 12">Multi-pass membrane protein</topology>
    </subcellularLocation>
</comment>
<dbReference type="InterPro" id="IPR037066">
    <property type="entry name" value="Plug_dom_sf"/>
</dbReference>
<name>A0A327RG97_9FLAO</name>
<evidence type="ECO:0000256" key="11">
    <source>
        <dbReference type="ARBA" id="ARBA00023237"/>
    </source>
</evidence>
<feature type="domain" description="TonB-dependent receptor-like beta-barrel" evidence="15">
    <location>
        <begin position="271"/>
        <end position="704"/>
    </location>
</feature>
<keyword evidence="11 12" id="KW-0998">Cell outer membrane</keyword>
<dbReference type="SUPFAM" id="SSF56935">
    <property type="entry name" value="Porins"/>
    <property type="match status" value="1"/>
</dbReference>
<keyword evidence="10 12" id="KW-0472">Membrane</keyword>
<dbReference type="GO" id="GO:0015344">
    <property type="term" value="F:siderophore uptake transmembrane transporter activity"/>
    <property type="evidence" value="ECO:0007669"/>
    <property type="project" value="TreeGrafter"/>
</dbReference>
<evidence type="ECO:0000256" key="8">
    <source>
        <dbReference type="ARBA" id="ARBA00023065"/>
    </source>
</evidence>
<dbReference type="Gene3D" id="2.40.170.20">
    <property type="entry name" value="TonB-dependent receptor, beta-barrel domain"/>
    <property type="match status" value="1"/>
</dbReference>
<evidence type="ECO:0000256" key="5">
    <source>
        <dbReference type="ARBA" id="ARBA00022692"/>
    </source>
</evidence>
<dbReference type="PANTHER" id="PTHR32552:SF68">
    <property type="entry name" value="FERRICHROME OUTER MEMBRANE TRANSPORTER_PHAGE RECEPTOR"/>
    <property type="match status" value="1"/>
</dbReference>
<keyword evidence="17" id="KW-0675">Receptor</keyword>
<evidence type="ECO:0000256" key="9">
    <source>
        <dbReference type="ARBA" id="ARBA00023077"/>
    </source>
</evidence>
<dbReference type="Pfam" id="PF07715">
    <property type="entry name" value="Plug"/>
    <property type="match status" value="1"/>
</dbReference>
<dbReference type="InterPro" id="IPR000531">
    <property type="entry name" value="Beta-barrel_TonB"/>
</dbReference>
<dbReference type="PROSITE" id="PS52016">
    <property type="entry name" value="TONB_DEPENDENT_REC_3"/>
    <property type="match status" value="1"/>
</dbReference>
<keyword evidence="8" id="KW-0406">Ion transport</keyword>
<evidence type="ECO:0000256" key="2">
    <source>
        <dbReference type="ARBA" id="ARBA00022448"/>
    </source>
</evidence>
<feature type="signal peptide" evidence="14">
    <location>
        <begin position="1"/>
        <end position="19"/>
    </location>
</feature>
<evidence type="ECO:0000256" key="6">
    <source>
        <dbReference type="ARBA" id="ARBA00022729"/>
    </source>
</evidence>
<evidence type="ECO:0000259" key="15">
    <source>
        <dbReference type="Pfam" id="PF00593"/>
    </source>
</evidence>
<keyword evidence="4" id="KW-0410">Iron transport</keyword>
<keyword evidence="6 14" id="KW-0732">Signal</keyword>
<dbReference type="OrthoDB" id="9761152at2"/>
<dbReference type="InterPro" id="IPR039426">
    <property type="entry name" value="TonB-dep_rcpt-like"/>
</dbReference>
<protein>
    <submittedName>
        <fullName evidence="17">Iron complex outermembrane receptor protein</fullName>
    </submittedName>
</protein>
<dbReference type="Proteomes" id="UP000248703">
    <property type="component" value="Unassembled WGS sequence"/>
</dbReference>
<dbReference type="InterPro" id="IPR012910">
    <property type="entry name" value="Plug_dom"/>
</dbReference>
<evidence type="ECO:0000256" key="4">
    <source>
        <dbReference type="ARBA" id="ARBA00022496"/>
    </source>
</evidence>
<evidence type="ECO:0000313" key="18">
    <source>
        <dbReference type="Proteomes" id="UP000248703"/>
    </source>
</evidence>
<feature type="domain" description="TonB-dependent receptor plug" evidence="16">
    <location>
        <begin position="45"/>
        <end position="154"/>
    </location>
</feature>